<evidence type="ECO:0000313" key="2">
    <source>
        <dbReference type="Proteomes" id="UP001066276"/>
    </source>
</evidence>
<proteinExistence type="predicted"/>
<gene>
    <name evidence="1" type="ORF">NDU88_002193</name>
</gene>
<evidence type="ECO:0000313" key="1">
    <source>
        <dbReference type="EMBL" id="KAJ1206795.1"/>
    </source>
</evidence>
<reference evidence="1" key="1">
    <citation type="journal article" date="2022" name="bioRxiv">
        <title>Sequencing and chromosome-scale assembly of the giantPleurodeles waltlgenome.</title>
        <authorList>
            <person name="Brown T."/>
            <person name="Elewa A."/>
            <person name="Iarovenko S."/>
            <person name="Subramanian E."/>
            <person name="Araus A.J."/>
            <person name="Petzold A."/>
            <person name="Susuki M."/>
            <person name="Suzuki K.-i.T."/>
            <person name="Hayashi T."/>
            <person name="Toyoda A."/>
            <person name="Oliveira C."/>
            <person name="Osipova E."/>
            <person name="Leigh N.D."/>
            <person name="Simon A."/>
            <person name="Yun M.H."/>
        </authorList>
    </citation>
    <scope>NUCLEOTIDE SEQUENCE</scope>
    <source>
        <strain evidence="1">20211129_DDA</strain>
        <tissue evidence="1">Liver</tissue>
    </source>
</reference>
<sequence length="119" mass="12741">MEGDRVGHLLARLIKTETLAQPILAAKDQEGCVVLTQQAINDIFATHLRGVYTAPSGVDEHFLPAYVAALPLLRLSLKEREDIGASLTRLELLGAVGALKTAKSPGGNGLLAEFFETFV</sequence>
<accession>A0AAV7VYN0</accession>
<protein>
    <submittedName>
        <fullName evidence="1">Uncharacterized protein</fullName>
    </submittedName>
</protein>
<keyword evidence="2" id="KW-1185">Reference proteome</keyword>
<dbReference type="Proteomes" id="UP001066276">
    <property type="component" value="Chromosome 1_2"/>
</dbReference>
<comment type="caution">
    <text evidence="1">The sequence shown here is derived from an EMBL/GenBank/DDBJ whole genome shotgun (WGS) entry which is preliminary data.</text>
</comment>
<name>A0AAV7VYN0_PLEWA</name>
<dbReference type="AlphaFoldDB" id="A0AAV7VYN0"/>
<dbReference type="EMBL" id="JANPWB010000002">
    <property type="protein sequence ID" value="KAJ1206795.1"/>
    <property type="molecule type" value="Genomic_DNA"/>
</dbReference>
<organism evidence="1 2">
    <name type="scientific">Pleurodeles waltl</name>
    <name type="common">Iberian ribbed newt</name>
    <dbReference type="NCBI Taxonomy" id="8319"/>
    <lineage>
        <taxon>Eukaryota</taxon>
        <taxon>Metazoa</taxon>
        <taxon>Chordata</taxon>
        <taxon>Craniata</taxon>
        <taxon>Vertebrata</taxon>
        <taxon>Euteleostomi</taxon>
        <taxon>Amphibia</taxon>
        <taxon>Batrachia</taxon>
        <taxon>Caudata</taxon>
        <taxon>Salamandroidea</taxon>
        <taxon>Salamandridae</taxon>
        <taxon>Pleurodelinae</taxon>
        <taxon>Pleurodeles</taxon>
    </lineage>
</organism>